<feature type="region of interest" description="Disordered" evidence="1">
    <location>
        <begin position="80"/>
        <end position="123"/>
    </location>
</feature>
<accession>A0A9N8E3I8</accession>
<evidence type="ECO:0000313" key="3">
    <source>
        <dbReference type="Proteomes" id="UP001153069"/>
    </source>
</evidence>
<proteinExistence type="predicted"/>
<dbReference type="Proteomes" id="UP001153069">
    <property type="component" value="Unassembled WGS sequence"/>
</dbReference>
<protein>
    <submittedName>
        <fullName evidence="2">Uncharacterized protein</fullName>
    </submittedName>
</protein>
<dbReference type="AlphaFoldDB" id="A0A9N8E3I8"/>
<evidence type="ECO:0000313" key="2">
    <source>
        <dbReference type="EMBL" id="CAB9513255.1"/>
    </source>
</evidence>
<comment type="caution">
    <text evidence="2">The sequence shown here is derived from an EMBL/GenBank/DDBJ whole genome shotgun (WGS) entry which is preliminary data.</text>
</comment>
<name>A0A9N8E3I8_9STRA</name>
<feature type="compositionally biased region" description="Acidic residues" evidence="1">
    <location>
        <begin position="113"/>
        <end position="123"/>
    </location>
</feature>
<dbReference type="EMBL" id="CAICTM010000580">
    <property type="protein sequence ID" value="CAB9513255.1"/>
    <property type="molecule type" value="Genomic_DNA"/>
</dbReference>
<feature type="compositionally biased region" description="Basic and acidic residues" evidence="1">
    <location>
        <begin position="80"/>
        <end position="95"/>
    </location>
</feature>
<dbReference type="OrthoDB" id="41228at2759"/>
<organism evidence="2 3">
    <name type="scientific">Seminavis robusta</name>
    <dbReference type="NCBI Taxonomy" id="568900"/>
    <lineage>
        <taxon>Eukaryota</taxon>
        <taxon>Sar</taxon>
        <taxon>Stramenopiles</taxon>
        <taxon>Ochrophyta</taxon>
        <taxon>Bacillariophyta</taxon>
        <taxon>Bacillariophyceae</taxon>
        <taxon>Bacillariophycidae</taxon>
        <taxon>Naviculales</taxon>
        <taxon>Naviculaceae</taxon>
        <taxon>Seminavis</taxon>
    </lineage>
</organism>
<sequence>MADLMFSLGQTKGKKKTAKKVKDTKDSLKDVNITDTVETNIRNDQHNREIQSKETARNQIKENMNVTITDTVEGDIRKDQHTREVKSKETARNQIKENTNFDMARSLFGGGGGEEEEEEEEEE</sequence>
<feature type="region of interest" description="Disordered" evidence="1">
    <location>
        <begin position="1"/>
        <end position="25"/>
    </location>
</feature>
<evidence type="ECO:0000256" key="1">
    <source>
        <dbReference type="SAM" id="MobiDB-lite"/>
    </source>
</evidence>
<reference evidence="2" key="1">
    <citation type="submission" date="2020-06" db="EMBL/GenBank/DDBJ databases">
        <authorList>
            <consortium name="Plant Systems Biology data submission"/>
        </authorList>
    </citation>
    <scope>NUCLEOTIDE SEQUENCE</scope>
    <source>
        <strain evidence="2">D6</strain>
    </source>
</reference>
<keyword evidence="3" id="KW-1185">Reference proteome</keyword>
<gene>
    <name evidence="2" type="ORF">SEMRO_581_G170260.1</name>
</gene>